<evidence type="ECO:0000256" key="1">
    <source>
        <dbReference type="SAM" id="Phobius"/>
    </source>
</evidence>
<protein>
    <submittedName>
        <fullName evidence="2">Uncharacterized protein</fullName>
    </submittedName>
</protein>
<keyword evidence="3" id="KW-1185">Reference proteome</keyword>
<keyword evidence="1" id="KW-0472">Membrane</keyword>
<name>A0ABU8W1H0_9BURK</name>
<sequence>MTSTAAASSHVEPTTSQKIALLACGVLIVAGLLYGSTLPPFLPGAFLSALAWKYSALLSIPLAYLLLEGNKGKHVPPGPYLVILPFVVYFAFAQLVLFIPDLIVNFSGYPRASEIVSVSQVEENSPTCGRQAHVELADYSPVSFELCVPQSLAQTLIAGDKLRLEGKAGLGGLLVLRQVKL</sequence>
<gene>
    <name evidence="2" type="ORF">WKW80_18015</name>
</gene>
<accession>A0ABU8W1H0</accession>
<reference evidence="2 3" key="1">
    <citation type="submission" date="2024-03" db="EMBL/GenBank/DDBJ databases">
        <title>Novel species of the genus Variovorax.</title>
        <authorList>
            <person name="Liu Q."/>
            <person name="Xin Y.-H."/>
        </authorList>
    </citation>
    <scope>NUCLEOTIDE SEQUENCE [LARGE SCALE GENOMIC DNA]</scope>
    <source>
        <strain evidence="2 3">KACC 18501</strain>
    </source>
</reference>
<keyword evidence="1" id="KW-0812">Transmembrane</keyword>
<organism evidence="2 3">
    <name type="scientific">Variovorax humicola</name>
    <dbReference type="NCBI Taxonomy" id="1769758"/>
    <lineage>
        <taxon>Bacteria</taxon>
        <taxon>Pseudomonadati</taxon>
        <taxon>Pseudomonadota</taxon>
        <taxon>Betaproteobacteria</taxon>
        <taxon>Burkholderiales</taxon>
        <taxon>Comamonadaceae</taxon>
        <taxon>Variovorax</taxon>
    </lineage>
</organism>
<feature type="transmembrane region" description="Helical" evidence="1">
    <location>
        <begin position="19"/>
        <end position="38"/>
    </location>
</feature>
<evidence type="ECO:0000313" key="3">
    <source>
        <dbReference type="Proteomes" id="UP001363010"/>
    </source>
</evidence>
<dbReference type="EMBL" id="JBBKZV010000010">
    <property type="protein sequence ID" value="MEJ8823900.1"/>
    <property type="molecule type" value="Genomic_DNA"/>
</dbReference>
<comment type="caution">
    <text evidence="2">The sequence shown here is derived from an EMBL/GenBank/DDBJ whole genome shotgun (WGS) entry which is preliminary data.</text>
</comment>
<keyword evidence="1" id="KW-1133">Transmembrane helix</keyword>
<evidence type="ECO:0000313" key="2">
    <source>
        <dbReference type="EMBL" id="MEJ8823900.1"/>
    </source>
</evidence>
<dbReference type="RefSeq" id="WP_340364934.1">
    <property type="nucleotide sequence ID" value="NZ_JBBKZV010000010.1"/>
</dbReference>
<dbReference type="Proteomes" id="UP001363010">
    <property type="component" value="Unassembled WGS sequence"/>
</dbReference>
<feature type="transmembrane region" description="Helical" evidence="1">
    <location>
        <begin position="44"/>
        <end position="67"/>
    </location>
</feature>
<proteinExistence type="predicted"/>
<feature type="transmembrane region" description="Helical" evidence="1">
    <location>
        <begin position="79"/>
        <end position="99"/>
    </location>
</feature>